<dbReference type="SMART" id="SM00342">
    <property type="entry name" value="HTH_ARAC"/>
    <property type="match status" value="1"/>
</dbReference>
<dbReference type="GO" id="GO:0003700">
    <property type="term" value="F:DNA-binding transcription factor activity"/>
    <property type="evidence" value="ECO:0007669"/>
    <property type="project" value="InterPro"/>
</dbReference>
<dbReference type="Proteomes" id="UP000005555">
    <property type="component" value="Unassembled WGS sequence"/>
</dbReference>
<keyword evidence="3" id="KW-0812">Transmembrane</keyword>
<dbReference type="InterPro" id="IPR052158">
    <property type="entry name" value="INH-QAR"/>
</dbReference>
<comment type="caution">
    <text evidence="5">The sequence shown here is derived from an EMBL/GenBank/DDBJ whole genome shotgun (WGS) entry which is preliminary data.</text>
</comment>
<dbReference type="Gene3D" id="1.10.10.60">
    <property type="entry name" value="Homeodomain-like"/>
    <property type="match status" value="2"/>
</dbReference>
<dbReference type="InterPro" id="IPR018060">
    <property type="entry name" value="HTH_AraC"/>
</dbReference>
<feature type="domain" description="HTH araC/xylS-type" evidence="4">
    <location>
        <begin position="245"/>
        <end position="343"/>
    </location>
</feature>
<dbReference type="GO" id="GO:0043565">
    <property type="term" value="F:sequence-specific DNA binding"/>
    <property type="evidence" value="ECO:0007669"/>
    <property type="project" value="InterPro"/>
</dbReference>
<evidence type="ECO:0000313" key="6">
    <source>
        <dbReference type="Proteomes" id="UP000005555"/>
    </source>
</evidence>
<keyword evidence="2" id="KW-0804">Transcription</keyword>
<evidence type="ECO:0000313" key="5">
    <source>
        <dbReference type="EMBL" id="EAS47932.1"/>
    </source>
</evidence>
<sequence length="354" mass="39921">MLLLISQTILLFSHIAVIWYIAVIMTFNLTLLLCDNMLVSSTTLAAEIFQFAEAMARASRGPHTKLRVRWVSIDGKPVQTSAGFQLTPTHAINDRFTSDLIHIPALWRNPRPAVANNQAYIPWLQEQHQLNSSFTAVGTGVCFLAEAGLLDDKPATTHWHYFDQLQRSYPKVKLARQHFTTQSGNVYCAASINAMAELIMHQVERIFGRVIAHQAQRNFFHEIRNLTEPLSLGDQHKTHTDEAIVQAQMWIQDNLSKQLAVPELAAQFGMSTRSFNRRFVAALAMTPGDYLTDVRMTFACDLLKNTDLTILGIAGYSGYNDASWFSSRFKHWSGNSPKEYRNTVRGKLFSTGVT</sequence>
<keyword evidence="1" id="KW-0805">Transcription regulation</keyword>
<evidence type="ECO:0000256" key="3">
    <source>
        <dbReference type="SAM" id="Phobius"/>
    </source>
</evidence>
<dbReference type="Pfam" id="PF12833">
    <property type="entry name" value="HTH_18"/>
    <property type="match status" value="1"/>
</dbReference>
<reference evidence="5 6" key="1">
    <citation type="submission" date="2006-03" db="EMBL/GenBank/DDBJ databases">
        <authorList>
            <person name="Giovannoni S.J."/>
            <person name="Cho J.-C."/>
            <person name="Ferriera S."/>
            <person name="Johnson J."/>
            <person name="Kravitz S."/>
            <person name="Halpern A."/>
            <person name="Remington K."/>
            <person name="Beeson K."/>
            <person name="Tran B."/>
            <person name="Rogers Y.-H."/>
            <person name="Friedman R."/>
            <person name="Venter J.C."/>
        </authorList>
    </citation>
    <scope>NUCLEOTIDE SEQUENCE [LARGE SCALE GENOMIC DNA]</scope>
    <source>
        <strain evidence="5 6">HTCC2207</strain>
    </source>
</reference>
<dbReference type="PANTHER" id="PTHR43130:SF11">
    <property type="entry name" value="TRANSCRIPTIONAL REGULATORY PROTEIN"/>
    <property type="match status" value="1"/>
</dbReference>
<evidence type="ECO:0000256" key="2">
    <source>
        <dbReference type="ARBA" id="ARBA00023163"/>
    </source>
</evidence>
<accession>Q1YUX6</accession>
<gene>
    <name evidence="5" type="ORF">GB2207_08986</name>
</gene>
<dbReference type="STRING" id="314287.GB2207_08986"/>
<dbReference type="SUPFAM" id="SSF46689">
    <property type="entry name" value="Homeodomain-like"/>
    <property type="match status" value="2"/>
</dbReference>
<feature type="transmembrane region" description="Helical" evidence="3">
    <location>
        <begin position="9"/>
        <end position="33"/>
    </location>
</feature>
<dbReference type="HOGENOM" id="CLU_000445_59_0_6"/>
<keyword evidence="3" id="KW-0472">Membrane</keyword>
<evidence type="ECO:0000259" key="4">
    <source>
        <dbReference type="PROSITE" id="PS01124"/>
    </source>
</evidence>
<dbReference type="AlphaFoldDB" id="Q1YUX6"/>
<proteinExistence type="predicted"/>
<keyword evidence="6" id="KW-1185">Reference proteome</keyword>
<dbReference type="Pfam" id="PF01965">
    <property type="entry name" value="DJ-1_PfpI"/>
    <property type="match status" value="1"/>
</dbReference>
<dbReference type="InterPro" id="IPR009057">
    <property type="entry name" value="Homeodomain-like_sf"/>
</dbReference>
<dbReference type="PROSITE" id="PS01124">
    <property type="entry name" value="HTH_ARAC_FAMILY_2"/>
    <property type="match status" value="1"/>
</dbReference>
<dbReference type="InterPro" id="IPR002818">
    <property type="entry name" value="DJ-1/PfpI"/>
</dbReference>
<dbReference type="InterPro" id="IPR029062">
    <property type="entry name" value="Class_I_gatase-like"/>
</dbReference>
<evidence type="ECO:0000256" key="1">
    <source>
        <dbReference type="ARBA" id="ARBA00023015"/>
    </source>
</evidence>
<name>Q1YUX6_9GAMM</name>
<organism evidence="5 6">
    <name type="scientific">gamma proteobacterium HTCC2207</name>
    <dbReference type="NCBI Taxonomy" id="314287"/>
    <lineage>
        <taxon>Bacteria</taxon>
        <taxon>Pseudomonadati</taxon>
        <taxon>Pseudomonadota</taxon>
        <taxon>Gammaproteobacteria</taxon>
        <taxon>Cellvibrionales</taxon>
        <taxon>Porticoccaceae</taxon>
        <taxon>SAR92 clade</taxon>
    </lineage>
</organism>
<dbReference type="eggNOG" id="COG4977">
    <property type="taxonomic scope" value="Bacteria"/>
</dbReference>
<protein>
    <submittedName>
        <fullName evidence="5">Transcriptional regulator, AraC family protein</fullName>
    </submittedName>
</protein>
<keyword evidence="3" id="KW-1133">Transmembrane helix</keyword>
<dbReference type="CDD" id="cd03138">
    <property type="entry name" value="GATase1_AraC_2"/>
    <property type="match status" value="1"/>
</dbReference>
<dbReference type="SUPFAM" id="SSF52317">
    <property type="entry name" value="Class I glutamine amidotransferase-like"/>
    <property type="match status" value="1"/>
</dbReference>
<dbReference type="EMBL" id="AAPI01000001">
    <property type="protein sequence ID" value="EAS47932.1"/>
    <property type="molecule type" value="Genomic_DNA"/>
</dbReference>
<dbReference type="Gene3D" id="3.40.50.880">
    <property type="match status" value="1"/>
</dbReference>
<dbReference type="PANTHER" id="PTHR43130">
    <property type="entry name" value="ARAC-FAMILY TRANSCRIPTIONAL REGULATOR"/>
    <property type="match status" value="1"/>
</dbReference>